<gene>
    <name evidence="2" type="ORF">SAMN04488095_1014</name>
</gene>
<evidence type="ECO:0000313" key="2">
    <source>
        <dbReference type="EMBL" id="SFI48573.1"/>
    </source>
</evidence>
<dbReference type="OrthoDB" id="7867940at2"/>
<keyword evidence="3" id="KW-1185">Reference proteome</keyword>
<dbReference type="Proteomes" id="UP000199110">
    <property type="component" value="Unassembled WGS sequence"/>
</dbReference>
<evidence type="ECO:0008006" key="4">
    <source>
        <dbReference type="Google" id="ProtNLM"/>
    </source>
</evidence>
<protein>
    <recommendedName>
        <fullName evidence="4">Avidin family protein</fullName>
    </recommendedName>
</protein>
<evidence type="ECO:0000313" key="3">
    <source>
        <dbReference type="Proteomes" id="UP000199110"/>
    </source>
</evidence>
<dbReference type="EMBL" id="FORA01000001">
    <property type="protein sequence ID" value="SFI48573.1"/>
    <property type="molecule type" value="Genomic_DNA"/>
</dbReference>
<keyword evidence="1" id="KW-0732">Signal</keyword>
<dbReference type="STRING" id="390807.SAMN04488095_1014"/>
<reference evidence="2 3" key="1">
    <citation type="submission" date="2016-10" db="EMBL/GenBank/DDBJ databases">
        <authorList>
            <person name="de Groot N.N."/>
        </authorList>
    </citation>
    <scope>NUCLEOTIDE SEQUENCE [LARGE SCALE GENOMIC DNA]</scope>
    <source>
        <strain evidence="2 3">DSM 19073</strain>
    </source>
</reference>
<organism evidence="2 3">
    <name type="scientific">Jannaschia pohangensis</name>
    <dbReference type="NCBI Taxonomy" id="390807"/>
    <lineage>
        <taxon>Bacteria</taxon>
        <taxon>Pseudomonadati</taxon>
        <taxon>Pseudomonadota</taxon>
        <taxon>Alphaproteobacteria</taxon>
        <taxon>Rhodobacterales</taxon>
        <taxon>Roseobacteraceae</taxon>
        <taxon>Jannaschia</taxon>
    </lineage>
</organism>
<evidence type="ECO:0000256" key="1">
    <source>
        <dbReference type="SAM" id="SignalP"/>
    </source>
</evidence>
<name>A0A1I3ILC1_9RHOB</name>
<sequence>MNLPTIKAALAVIACLGLWTLDATAEGPTSTQWEAETHDPDRFAGSVIVTEDGDARTLSYSFVFDSQILSTNHLKPATLEALGAACWRANVTGDFLQGVAETMEVQFCERDDHAYWTLLDGRGGAVRLPNWVRFAQ</sequence>
<proteinExistence type="predicted"/>
<feature type="signal peptide" evidence="1">
    <location>
        <begin position="1"/>
        <end position="25"/>
    </location>
</feature>
<dbReference type="AlphaFoldDB" id="A0A1I3ILC1"/>
<feature type="chain" id="PRO_5011676052" description="Avidin family protein" evidence="1">
    <location>
        <begin position="26"/>
        <end position="136"/>
    </location>
</feature>
<dbReference type="RefSeq" id="WP_139212249.1">
    <property type="nucleotide sequence ID" value="NZ_FORA01000001.1"/>
</dbReference>
<accession>A0A1I3ILC1</accession>